<evidence type="ECO:0000313" key="2">
    <source>
        <dbReference type="EMBL" id="MCX5467562.1"/>
    </source>
</evidence>
<dbReference type="EMBL" id="JAPKMY010000003">
    <property type="protein sequence ID" value="MCX5467562.1"/>
    <property type="molecule type" value="Genomic_DNA"/>
</dbReference>
<evidence type="ECO:0008006" key="4">
    <source>
        <dbReference type="Google" id="ProtNLM"/>
    </source>
</evidence>
<evidence type="ECO:0000313" key="3">
    <source>
        <dbReference type="Proteomes" id="UP001146019"/>
    </source>
</evidence>
<proteinExistence type="predicted"/>
<organism evidence="2 3">
    <name type="scientific">Acinetobacter nematophilus</name>
    <dbReference type="NCBI Taxonomy" id="2994642"/>
    <lineage>
        <taxon>Bacteria</taxon>
        <taxon>Pseudomonadati</taxon>
        <taxon>Pseudomonadota</taxon>
        <taxon>Gammaproteobacteria</taxon>
        <taxon>Moraxellales</taxon>
        <taxon>Moraxellaceae</taxon>
        <taxon>Acinetobacter</taxon>
    </lineage>
</organism>
<feature type="region of interest" description="Disordered" evidence="1">
    <location>
        <begin position="306"/>
        <end position="335"/>
    </location>
</feature>
<gene>
    <name evidence="2" type="ORF">OSH00_07345</name>
</gene>
<dbReference type="RefSeq" id="WP_266129894.1">
    <property type="nucleotide sequence ID" value="NZ_JAPKMY010000003.1"/>
</dbReference>
<evidence type="ECO:0000256" key="1">
    <source>
        <dbReference type="SAM" id="MobiDB-lite"/>
    </source>
</evidence>
<dbReference type="AlphaFoldDB" id="A0A9X3DTI2"/>
<name>A0A9X3DTI2_9GAMM</name>
<sequence>MNFLQKNIPLAAIFIFTLLSACQKHENNPKIEASKTAASEANTTEAATPQISAQDCSQIDSSIQKLEKTVVAEDLHALNQWFKNCLSTVPLKTRYQWQAKSEDIYQKLVSDASPQVFQYLTDTLPEGQSMTAKQKQELYKQLKPSEKYLVDHAKDLYIEKFYVGEGEYTFTQHPQYDLDIFAPYLEKSDQVYFKQIRKEYTGADYILDAGLAISFDEVANRLLFWEKFNKDYPNNHFKRQVSANIEQYRSALFQGDDNTRTLWFDDDKIADEEALKAIEKIAKSQTASRQTAQNFLNLINKSETLWQQMPKPSRENTQDESPEQQGIQEQRTAFEQKIRKQVEEMLAQKNNSN</sequence>
<keyword evidence="3" id="KW-1185">Reference proteome</keyword>
<protein>
    <recommendedName>
        <fullName evidence="4">Lipoprotein</fullName>
    </recommendedName>
</protein>
<reference evidence="2" key="1">
    <citation type="submission" date="2022-11" db="EMBL/GenBank/DDBJ databases">
        <title>Biodiversity and phylogenetic relationships of bacteria.</title>
        <authorList>
            <person name="Machado R.A.R."/>
            <person name="Bhat A."/>
            <person name="Loulou A."/>
            <person name="Kallel S."/>
        </authorList>
    </citation>
    <scope>NUCLEOTIDE SEQUENCE</scope>
    <source>
        <strain evidence="2">A-IN1</strain>
    </source>
</reference>
<comment type="caution">
    <text evidence="2">The sequence shown here is derived from an EMBL/GenBank/DDBJ whole genome shotgun (WGS) entry which is preliminary data.</text>
</comment>
<dbReference type="Proteomes" id="UP001146019">
    <property type="component" value="Unassembled WGS sequence"/>
</dbReference>
<dbReference type="PROSITE" id="PS51257">
    <property type="entry name" value="PROKAR_LIPOPROTEIN"/>
    <property type="match status" value="1"/>
</dbReference>
<accession>A0A9X3DTI2</accession>